<feature type="transmembrane region" description="Helical" evidence="2">
    <location>
        <begin position="138"/>
        <end position="162"/>
    </location>
</feature>
<comment type="caution">
    <text evidence="3">The sequence shown here is derived from an EMBL/GenBank/DDBJ whole genome shotgun (WGS) entry which is preliminary data.</text>
</comment>
<dbReference type="Proteomes" id="UP000018001">
    <property type="component" value="Unassembled WGS sequence"/>
</dbReference>
<keyword evidence="2" id="KW-0472">Membrane</keyword>
<reference evidence="4" key="1">
    <citation type="journal article" date="2014" name="Genome Announc.">
        <title>Draft genome sequence of the formaldehyde-resistant fungus Byssochlamys spectabilis No. 5 (anamorph Paecilomyces variotii No. 5) (NBRC109023).</title>
        <authorList>
            <person name="Oka T."/>
            <person name="Ekino K."/>
            <person name="Fukuda K."/>
            <person name="Nomura Y."/>
        </authorList>
    </citation>
    <scope>NUCLEOTIDE SEQUENCE [LARGE SCALE GENOMIC DNA]</scope>
    <source>
        <strain evidence="4">No. 5 / NBRC 109023</strain>
    </source>
</reference>
<name>V5F9N9_BYSSN</name>
<evidence type="ECO:0000313" key="3">
    <source>
        <dbReference type="EMBL" id="GAD92894.1"/>
    </source>
</evidence>
<feature type="region of interest" description="Disordered" evidence="1">
    <location>
        <begin position="96"/>
        <end position="126"/>
    </location>
</feature>
<dbReference type="HOGENOM" id="CLU_036526_1_0_1"/>
<feature type="transmembrane region" description="Helical" evidence="2">
    <location>
        <begin position="195"/>
        <end position="219"/>
    </location>
</feature>
<keyword evidence="2" id="KW-1133">Transmembrane helix</keyword>
<feature type="compositionally biased region" description="Basic and acidic residues" evidence="1">
    <location>
        <begin position="1"/>
        <end position="19"/>
    </location>
</feature>
<feature type="transmembrane region" description="Helical" evidence="2">
    <location>
        <begin position="240"/>
        <end position="262"/>
    </location>
</feature>
<feature type="region of interest" description="Disordered" evidence="1">
    <location>
        <begin position="66"/>
        <end position="85"/>
    </location>
</feature>
<feature type="compositionally biased region" description="Polar residues" evidence="1">
    <location>
        <begin position="48"/>
        <end position="61"/>
    </location>
</feature>
<feature type="transmembrane region" description="Helical" evidence="2">
    <location>
        <begin position="374"/>
        <end position="397"/>
    </location>
</feature>
<dbReference type="eggNOG" id="ENOG502S0TD">
    <property type="taxonomic scope" value="Eukaryota"/>
</dbReference>
<feature type="region of interest" description="Disordered" evidence="1">
    <location>
        <begin position="1"/>
        <end position="61"/>
    </location>
</feature>
<protein>
    <submittedName>
        <fullName evidence="3">Uncharacterized protein</fullName>
    </submittedName>
</protein>
<feature type="compositionally biased region" description="Polar residues" evidence="1">
    <location>
        <begin position="20"/>
        <end position="39"/>
    </location>
</feature>
<proteinExistence type="predicted"/>
<evidence type="ECO:0000256" key="1">
    <source>
        <dbReference type="SAM" id="MobiDB-lite"/>
    </source>
</evidence>
<accession>V5F9N9</accession>
<dbReference type="InParanoid" id="V5F9N9"/>
<feature type="transmembrane region" description="Helical" evidence="2">
    <location>
        <begin position="268"/>
        <end position="290"/>
    </location>
</feature>
<gene>
    <name evidence="3" type="ORF">PVAR5_1491</name>
</gene>
<organism evidence="3 4">
    <name type="scientific">Byssochlamys spectabilis (strain No. 5 / NBRC 109023)</name>
    <name type="common">Paecilomyces variotii</name>
    <dbReference type="NCBI Taxonomy" id="1356009"/>
    <lineage>
        <taxon>Eukaryota</taxon>
        <taxon>Fungi</taxon>
        <taxon>Dikarya</taxon>
        <taxon>Ascomycota</taxon>
        <taxon>Pezizomycotina</taxon>
        <taxon>Eurotiomycetes</taxon>
        <taxon>Eurotiomycetidae</taxon>
        <taxon>Eurotiales</taxon>
        <taxon>Thermoascaceae</taxon>
        <taxon>Paecilomyces</taxon>
    </lineage>
</organism>
<sequence length="416" mass="46989">MDSSAEKEVLESDPEKTETPTDGSDQNTVTGGVNALSRNDLNEKETENGTSPSRPATATASQDFAELPRPLGVPGSTPPSNANSIHSQEIWPASSTNRPIYSAGNTTVADSTGARSLPPLKRKETRLAQKEAHPWQHLGITLGLPMIVLFDIVVPCIIYYTWYNSQKSPWEAECRNRFPGQKPCPIERPQFDRDILGSAIASFGIGELWILLARVWRLVMHRDECAPLLSRNRWELDATSWVYLVAMILALIPFVVGSSLVIPKLYLYGPSFIMGFLGILMVITVDLPWWNIPIGINSQPRGSALRPFIYYAAEDFIAVDGLQDREFRVRYNDRYETNKMFRQFFFYLTLWWLLGVCVYIGCVSAVIWTLPFHYAFGLSLGVLFAYIAVWAAVTYGWTIIEMKREHRAYEEGKFDV</sequence>
<evidence type="ECO:0000313" key="4">
    <source>
        <dbReference type="Proteomes" id="UP000018001"/>
    </source>
</evidence>
<dbReference type="PANTHER" id="PTHR42024">
    <property type="entry name" value="AMINO ACID PERMEASE_ SLC12A DOMAIN-CONTAINING PROTEIN"/>
    <property type="match status" value="1"/>
</dbReference>
<feature type="transmembrane region" description="Helical" evidence="2">
    <location>
        <begin position="344"/>
        <end position="368"/>
    </location>
</feature>
<dbReference type="EMBL" id="BAUL01000041">
    <property type="protein sequence ID" value="GAD92894.1"/>
    <property type="molecule type" value="Genomic_DNA"/>
</dbReference>
<dbReference type="PANTHER" id="PTHR42024:SF1">
    <property type="entry name" value="AMINO ACID PERMEASE_ SLC12A DOMAIN-CONTAINING PROTEIN"/>
    <property type="match status" value="1"/>
</dbReference>
<keyword evidence="4" id="KW-1185">Reference proteome</keyword>
<keyword evidence="2" id="KW-0812">Transmembrane</keyword>
<feature type="compositionally biased region" description="Polar residues" evidence="1">
    <location>
        <begin position="96"/>
        <end position="114"/>
    </location>
</feature>
<dbReference type="AlphaFoldDB" id="V5F9N9"/>
<dbReference type="OrthoDB" id="4838853at2759"/>
<evidence type="ECO:0000256" key="2">
    <source>
        <dbReference type="SAM" id="Phobius"/>
    </source>
</evidence>